<feature type="compositionally biased region" description="Polar residues" evidence="2">
    <location>
        <begin position="1"/>
        <end position="15"/>
    </location>
</feature>
<feature type="region of interest" description="Disordered" evidence="2">
    <location>
        <begin position="139"/>
        <end position="246"/>
    </location>
</feature>
<feature type="coiled-coil region" evidence="1">
    <location>
        <begin position="98"/>
        <end position="135"/>
    </location>
</feature>
<proteinExistence type="predicted"/>
<feature type="compositionally biased region" description="Polar residues" evidence="2">
    <location>
        <begin position="191"/>
        <end position="202"/>
    </location>
</feature>
<accession>W3WLW8</accession>
<dbReference type="HOGENOM" id="CLU_702276_0_0_1"/>
<dbReference type="OrthoDB" id="10250282at2759"/>
<feature type="region of interest" description="Disordered" evidence="2">
    <location>
        <begin position="303"/>
        <end position="331"/>
    </location>
</feature>
<feature type="region of interest" description="Disordered" evidence="2">
    <location>
        <begin position="60"/>
        <end position="95"/>
    </location>
</feature>
<name>W3WLW8_PESFW</name>
<gene>
    <name evidence="3" type="ORF">PFICI_13404</name>
</gene>
<protein>
    <submittedName>
        <fullName evidence="3">Uncharacterized protein</fullName>
    </submittedName>
</protein>
<evidence type="ECO:0000313" key="3">
    <source>
        <dbReference type="EMBL" id="ETS74920.1"/>
    </source>
</evidence>
<feature type="compositionally biased region" description="Basic and acidic residues" evidence="2">
    <location>
        <begin position="214"/>
        <end position="224"/>
    </location>
</feature>
<keyword evidence="1" id="KW-0175">Coiled coil</keyword>
<feature type="compositionally biased region" description="Basic and acidic residues" evidence="2">
    <location>
        <begin position="33"/>
        <end position="47"/>
    </location>
</feature>
<evidence type="ECO:0000256" key="1">
    <source>
        <dbReference type="SAM" id="Coils"/>
    </source>
</evidence>
<evidence type="ECO:0000256" key="2">
    <source>
        <dbReference type="SAM" id="MobiDB-lite"/>
    </source>
</evidence>
<dbReference type="KEGG" id="pfy:PFICI_13404"/>
<organism evidence="3 4">
    <name type="scientific">Pestalotiopsis fici (strain W106-1 / CGMCC3.15140)</name>
    <dbReference type="NCBI Taxonomy" id="1229662"/>
    <lineage>
        <taxon>Eukaryota</taxon>
        <taxon>Fungi</taxon>
        <taxon>Dikarya</taxon>
        <taxon>Ascomycota</taxon>
        <taxon>Pezizomycotina</taxon>
        <taxon>Sordariomycetes</taxon>
        <taxon>Xylariomycetidae</taxon>
        <taxon>Amphisphaeriales</taxon>
        <taxon>Sporocadaceae</taxon>
        <taxon>Pestalotiopsis</taxon>
    </lineage>
</organism>
<evidence type="ECO:0000313" key="4">
    <source>
        <dbReference type="Proteomes" id="UP000030651"/>
    </source>
</evidence>
<feature type="region of interest" description="Disordered" evidence="2">
    <location>
        <begin position="1"/>
        <end position="47"/>
    </location>
</feature>
<sequence>MQEPHPTNSVNLPQRSRTHESLTRSLTTQLLEDSEHRSHPQAWDPKRTTEWIRDLLKSRRSSTALTQSPKKHHPLQQSHHDYPYHGRGSPMSRVTTFSDQNAADADAMEQAMENLERLLSEALELANEVAEHDHAHLDDSFLEPPIPESPIAEDSQASSVHESLPQHSSADDIPSRLYAHSGNVRGPVLSSKPSSLTRQNKTSCEDPSLPLPPPDRDLKRDCKNSSRLAYDEDDSGTITRHRKGAVPNSREVREYIRIFHSPPITPRVGSQGIQNHTFPQVIATTCAVRDDIAARRRSTEMYSLDGGSDDIADFSPPTQHVQESSAPRKRNGFARHLKTHGVTKVPAEARISSKSKRSETLHNISLNGRSHISIQNANFSLTKSHRRQPIARD</sequence>
<dbReference type="InParanoid" id="W3WLW8"/>
<dbReference type="GeneID" id="19278417"/>
<dbReference type="STRING" id="1229662.W3WLW8"/>
<dbReference type="RefSeq" id="XP_007840176.1">
    <property type="nucleotide sequence ID" value="XM_007841985.1"/>
</dbReference>
<reference evidence="4" key="1">
    <citation type="journal article" date="2015" name="BMC Genomics">
        <title>Genomic and transcriptomic analysis of the endophytic fungus Pestalotiopsis fici reveals its lifestyle and high potential for synthesis of natural products.</title>
        <authorList>
            <person name="Wang X."/>
            <person name="Zhang X."/>
            <person name="Liu L."/>
            <person name="Xiang M."/>
            <person name="Wang W."/>
            <person name="Sun X."/>
            <person name="Che Y."/>
            <person name="Guo L."/>
            <person name="Liu G."/>
            <person name="Guo L."/>
            <person name="Wang C."/>
            <person name="Yin W.B."/>
            <person name="Stadler M."/>
            <person name="Zhang X."/>
            <person name="Liu X."/>
        </authorList>
    </citation>
    <scope>NUCLEOTIDE SEQUENCE [LARGE SCALE GENOMIC DNA]</scope>
    <source>
        <strain evidence="4">W106-1 / CGMCC3.15140</strain>
    </source>
</reference>
<keyword evidence="4" id="KW-1185">Reference proteome</keyword>
<feature type="compositionally biased region" description="Polar residues" evidence="2">
    <location>
        <begin position="155"/>
        <end position="168"/>
    </location>
</feature>
<dbReference type="Proteomes" id="UP000030651">
    <property type="component" value="Unassembled WGS sequence"/>
</dbReference>
<feature type="compositionally biased region" description="Polar residues" evidence="2">
    <location>
        <begin position="316"/>
        <end position="325"/>
    </location>
</feature>
<dbReference type="EMBL" id="KI912119">
    <property type="protein sequence ID" value="ETS74920.1"/>
    <property type="molecule type" value="Genomic_DNA"/>
</dbReference>
<dbReference type="AlphaFoldDB" id="W3WLW8"/>